<evidence type="ECO:0000256" key="1">
    <source>
        <dbReference type="SAM" id="MobiDB-lite"/>
    </source>
</evidence>
<dbReference type="Proteomes" id="UP000018144">
    <property type="component" value="Unassembled WGS sequence"/>
</dbReference>
<sequence>MGVMHLYPRTVEQDVHNFGQTFTSFDRCMQKSVCKIPFIIGCVIAGIIVFTLLWCLIRCIMCGYACCSCCCGGCGGRRHTKEVHNTTYVLPPQPIVDRPPPPVAAMRHDTMPVQRDEPKQYAYFENHNDDALPHMPSADGIDVKQEAKPEVHEMTNMAGRMQSPAPEMGMHNPQPKRPARIPNIEESVSYLYSANGGYGNNYNAAPLISRQHTPPNGPYSLPQQAAAPVGYGHDGRVASPYGQDHDQYPSPPQQATAPGYAHDGRGSPYGQDPYAPPQQAGAPGYAHDGRNSPYGQDPYAAPQQGYQQQGPPHDFRAQSPGYPQSAYPAPTQQPDYHAQQPDYYGQQDYNAPYPQEPAYHQQGPQNATYPAQEPAYQQGHSVQQPDYQQSQYQPYVPPTQQRKPDPWTNV</sequence>
<evidence type="ECO:0000313" key="4">
    <source>
        <dbReference type="Proteomes" id="UP000018144"/>
    </source>
</evidence>
<keyword evidence="2" id="KW-0472">Membrane</keyword>
<feature type="transmembrane region" description="Helical" evidence="2">
    <location>
        <begin position="36"/>
        <end position="57"/>
    </location>
</feature>
<gene>
    <name evidence="3" type="ORF">PCON_08654</name>
</gene>
<keyword evidence="2" id="KW-1133">Transmembrane helix</keyword>
<dbReference type="PANTHER" id="PTHR40018">
    <property type="entry name" value="[PSI+] INDUCTION PROTEIN 2"/>
    <property type="match status" value="1"/>
</dbReference>
<reference evidence="3 4" key="1">
    <citation type="journal article" date="2013" name="PLoS Genet.">
        <title>The genome and development-dependent transcriptomes of Pyronema confluens: a window into fungal evolution.</title>
        <authorList>
            <person name="Traeger S."/>
            <person name="Altegoer F."/>
            <person name="Freitag M."/>
            <person name="Gabaldon T."/>
            <person name="Kempken F."/>
            <person name="Kumar A."/>
            <person name="Marcet-Houben M."/>
            <person name="Poggeler S."/>
            <person name="Stajich J.E."/>
            <person name="Nowrousian M."/>
        </authorList>
    </citation>
    <scope>NUCLEOTIDE SEQUENCE [LARGE SCALE GENOMIC DNA]</scope>
    <source>
        <strain evidence="4">CBS 100304</strain>
        <tissue evidence="3">Vegetative mycelium</tissue>
    </source>
</reference>
<dbReference type="OrthoDB" id="5401332at2759"/>
<keyword evidence="4" id="KW-1185">Reference proteome</keyword>
<dbReference type="AlphaFoldDB" id="U4LM93"/>
<feature type="compositionally biased region" description="Low complexity" evidence="1">
    <location>
        <begin position="383"/>
        <end position="401"/>
    </location>
</feature>
<organism evidence="3 4">
    <name type="scientific">Pyronema omphalodes (strain CBS 100304)</name>
    <name type="common">Pyronema confluens</name>
    <dbReference type="NCBI Taxonomy" id="1076935"/>
    <lineage>
        <taxon>Eukaryota</taxon>
        <taxon>Fungi</taxon>
        <taxon>Dikarya</taxon>
        <taxon>Ascomycota</taxon>
        <taxon>Pezizomycotina</taxon>
        <taxon>Pezizomycetes</taxon>
        <taxon>Pezizales</taxon>
        <taxon>Pyronemataceae</taxon>
        <taxon>Pyronema</taxon>
    </lineage>
</organism>
<dbReference type="GO" id="GO:0005935">
    <property type="term" value="C:cellular bud neck"/>
    <property type="evidence" value="ECO:0007669"/>
    <property type="project" value="TreeGrafter"/>
</dbReference>
<dbReference type="EMBL" id="HF935441">
    <property type="protein sequence ID" value="CCX30455.1"/>
    <property type="molecule type" value="Genomic_DNA"/>
</dbReference>
<protein>
    <submittedName>
        <fullName evidence="3">Uncharacterized protein</fullName>
    </submittedName>
</protein>
<dbReference type="OMA" id="CLCCGIQ"/>
<feature type="compositionally biased region" description="Low complexity" evidence="1">
    <location>
        <begin position="268"/>
        <end position="286"/>
    </location>
</feature>
<keyword evidence="2" id="KW-0812">Transmembrane</keyword>
<accession>U4LM93</accession>
<evidence type="ECO:0000256" key="2">
    <source>
        <dbReference type="SAM" id="Phobius"/>
    </source>
</evidence>
<evidence type="ECO:0000313" key="3">
    <source>
        <dbReference type="EMBL" id="CCX30455.1"/>
    </source>
</evidence>
<dbReference type="InterPro" id="IPR037504">
    <property type="entry name" value="PSI_induc_2"/>
</dbReference>
<dbReference type="PANTHER" id="PTHR40018:SF1">
    <property type="entry name" value="[PSI+] INDUCTION PROTEIN 2"/>
    <property type="match status" value="1"/>
</dbReference>
<name>U4LM93_PYROM</name>
<feature type="region of interest" description="Disordered" evidence="1">
    <location>
        <begin position="206"/>
        <end position="410"/>
    </location>
</feature>
<dbReference type="STRING" id="1076935.U4LM93"/>
<proteinExistence type="predicted"/>
<feature type="compositionally biased region" description="Low complexity" evidence="1">
    <location>
        <begin position="298"/>
        <end position="312"/>
    </location>
</feature>
<dbReference type="eggNOG" id="ENOG502SAKR">
    <property type="taxonomic scope" value="Eukaryota"/>
</dbReference>
<dbReference type="GO" id="GO:0005886">
    <property type="term" value="C:plasma membrane"/>
    <property type="evidence" value="ECO:0007669"/>
    <property type="project" value="TreeGrafter"/>
</dbReference>